<organism evidence="8 9">
    <name type="scientific">Acanthosepion pharaonis</name>
    <name type="common">Pharaoh cuttlefish</name>
    <name type="synonym">Sepia pharaonis</name>
    <dbReference type="NCBI Taxonomy" id="158019"/>
    <lineage>
        <taxon>Eukaryota</taxon>
        <taxon>Metazoa</taxon>
        <taxon>Spiralia</taxon>
        <taxon>Lophotrochozoa</taxon>
        <taxon>Mollusca</taxon>
        <taxon>Cephalopoda</taxon>
        <taxon>Coleoidea</taxon>
        <taxon>Decapodiformes</taxon>
        <taxon>Sepiida</taxon>
        <taxon>Sepiina</taxon>
        <taxon>Sepiidae</taxon>
        <taxon>Acanthosepion</taxon>
    </lineage>
</organism>
<dbReference type="InterPro" id="IPR016024">
    <property type="entry name" value="ARM-type_fold"/>
</dbReference>
<keyword evidence="9" id="KW-1185">Reference proteome</keyword>
<evidence type="ECO:0000313" key="9">
    <source>
        <dbReference type="Proteomes" id="UP000597762"/>
    </source>
</evidence>
<comment type="caution">
    <text evidence="8">The sequence shown here is derived from an EMBL/GenBank/DDBJ whole genome shotgun (WGS) entry which is preliminary data.</text>
</comment>
<dbReference type="SUPFAM" id="SSF48371">
    <property type="entry name" value="ARM repeat"/>
    <property type="match status" value="1"/>
</dbReference>
<evidence type="ECO:0000256" key="3">
    <source>
        <dbReference type="ARBA" id="ARBA00022448"/>
    </source>
</evidence>
<keyword evidence="5 6" id="KW-0472">Membrane</keyword>
<keyword evidence="3 6" id="KW-0813">Transport</keyword>
<dbReference type="EMBL" id="CAHIKZ030002323">
    <property type="protein sequence ID" value="CAE1284992.1"/>
    <property type="molecule type" value="Genomic_DNA"/>
</dbReference>
<evidence type="ECO:0000256" key="4">
    <source>
        <dbReference type="ARBA" id="ARBA00022927"/>
    </source>
</evidence>
<evidence type="ECO:0000256" key="1">
    <source>
        <dbReference type="ARBA" id="ARBA00004308"/>
    </source>
</evidence>
<evidence type="ECO:0000259" key="7">
    <source>
        <dbReference type="Pfam" id="PF01602"/>
    </source>
</evidence>
<comment type="similarity">
    <text evidence="2 6">Belongs to the adaptor complexes large subunit family.</text>
</comment>
<evidence type="ECO:0000256" key="5">
    <source>
        <dbReference type="ARBA" id="ARBA00023136"/>
    </source>
</evidence>
<dbReference type="InterPro" id="IPR002553">
    <property type="entry name" value="Clathrin/coatomer_adapt-like_N"/>
</dbReference>
<dbReference type="GO" id="GO:0030117">
    <property type="term" value="C:membrane coat"/>
    <property type="evidence" value="ECO:0007669"/>
    <property type="project" value="InterPro"/>
</dbReference>
<comment type="subcellular location">
    <subcellularLocation>
        <location evidence="1">Endomembrane system</location>
    </subcellularLocation>
</comment>
<evidence type="ECO:0000313" key="8">
    <source>
        <dbReference type="EMBL" id="CAE1284992.1"/>
    </source>
</evidence>
<dbReference type="GO" id="GO:0006886">
    <property type="term" value="P:intracellular protein transport"/>
    <property type="evidence" value="ECO:0007669"/>
    <property type="project" value="InterPro"/>
</dbReference>
<dbReference type="PIRSF" id="PIRSF002291">
    <property type="entry name" value="AP_complex_beta"/>
    <property type="match status" value="1"/>
</dbReference>
<name>A0A812D070_ACAPH</name>
<dbReference type="Pfam" id="PF01602">
    <property type="entry name" value="Adaptin_N"/>
    <property type="match status" value="1"/>
</dbReference>
<dbReference type="InterPro" id="IPR011989">
    <property type="entry name" value="ARM-like"/>
</dbReference>
<dbReference type="InterPro" id="IPR016342">
    <property type="entry name" value="AP_complex_bsu_1_2_4"/>
</dbReference>
<dbReference type="PANTHER" id="PTHR11134">
    <property type="entry name" value="ADAPTOR COMPLEX SUBUNIT BETA FAMILY MEMBER"/>
    <property type="match status" value="1"/>
</dbReference>
<dbReference type="Proteomes" id="UP000597762">
    <property type="component" value="Unassembled WGS sequence"/>
</dbReference>
<dbReference type="GO" id="GO:0012505">
    <property type="term" value="C:endomembrane system"/>
    <property type="evidence" value="ECO:0007669"/>
    <property type="project" value="UniProtKB-SubCell"/>
</dbReference>
<evidence type="ECO:0000256" key="2">
    <source>
        <dbReference type="ARBA" id="ARBA00006613"/>
    </source>
</evidence>
<dbReference type="Gene3D" id="1.25.10.10">
    <property type="entry name" value="Leucine-rich Repeat Variant"/>
    <property type="match status" value="1"/>
</dbReference>
<sequence length="541" mass="61783">MDIAATCINDIIRQLEDPTILCDPAACRNLMAKVMNMIGRGVDVSNLSPHIAKLLAHPDPMVKKVACEFVCVQTEKSSDLMLLVVNSLLRDCSDSSPMTRGLSLRTLSSLRQESASEHILQAVQKGLVDHSSYVRRIAILSAVRLHRLSPDLVIEMGIVDKLYSLIRDSDPVVVVNCLLALEEILKDEGGVVINQKMVYHLLLSMPKFTSWGQAYVLTLLKKYTLKSEEETFDILNILDTHLQESSYSVFMHSLQLFLLYISTLPHLKEKVLFRCKEMFVSGLNSGNVELTYSIIVFIENFLDDSKSVFCECYKSFFCRFKEPPYLKIRKIEILPRLVTPHNFLEILGELRMYCSEVSSMVSFSAMKAIGQISKQDTDYFDRCVQKLEELLEIPEDSVWANVLQVFELLDLRSYARLDNLMQIICSKSHLQPTNENGCCANLFLIGEYGHLLDDSPYILEEFIGNYLEECPDVIRTYLLTAVMKLFLMRPAKCQHLLGRLLEVCVASRNKDLNSKAYNYYYLLKQGPEFAKEIVLNKRFSH</sequence>
<dbReference type="GO" id="GO:0016192">
    <property type="term" value="P:vesicle-mediated transport"/>
    <property type="evidence" value="ECO:0007669"/>
    <property type="project" value="InterPro"/>
</dbReference>
<dbReference type="OrthoDB" id="10254310at2759"/>
<reference evidence="8" key="1">
    <citation type="submission" date="2021-01" db="EMBL/GenBank/DDBJ databases">
        <authorList>
            <person name="Li R."/>
            <person name="Bekaert M."/>
        </authorList>
    </citation>
    <scope>NUCLEOTIDE SEQUENCE</scope>
    <source>
        <strain evidence="8">Farmed</strain>
    </source>
</reference>
<gene>
    <name evidence="8" type="ORF">SPHA_45084</name>
</gene>
<keyword evidence="4 6" id="KW-0653">Protein transport</keyword>
<dbReference type="AlphaFoldDB" id="A0A812D070"/>
<protein>
    <recommendedName>
        <fullName evidence="6">AP complex subunit beta</fullName>
    </recommendedName>
</protein>
<proteinExistence type="inferred from homology"/>
<feature type="domain" description="Clathrin/coatomer adaptor adaptin-like N-terminal" evidence="7">
    <location>
        <begin position="22"/>
        <end position="525"/>
    </location>
</feature>
<dbReference type="InterPro" id="IPR026739">
    <property type="entry name" value="AP_beta"/>
</dbReference>
<dbReference type="GO" id="GO:0030276">
    <property type="term" value="F:clathrin binding"/>
    <property type="evidence" value="ECO:0007669"/>
    <property type="project" value="InterPro"/>
</dbReference>
<evidence type="ECO:0000256" key="6">
    <source>
        <dbReference type="PIRNR" id="PIRNR002291"/>
    </source>
</evidence>
<accession>A0A812D070</accession>